<evidence type="ECO:0000313" key="1">
    <source>
        <dbReference type="EMBL" id="KJH40206.1"/>
    </source>
</evidence>
<dbReference type="AlphaFoldDB" id="A0A0D8XCQ5"/>
<dbReference type="OrthoDB" id="5836304at2759"/>
<reference evidence="1 2" key="1">
    <citation type="submission" date="2013-11" db="EMBL/GenBank/DDBJ databases">
        <title>Draft genome of the bovine lungworm Dictyocaulus viviparus.</title>
        <authorList>
            <person name="Mitreva M."/>
        </authorList>
    </citation>
    <scope>NUCLEOTIDE SEQUENCE [LARGE SCALE GENOMIC DNA]</scope>
    <source>
        <strain evidence="1 2">HannoverDv2000</strain>
    </source>
</reference>
<accession>A0A0D8XCQ5</accession>
<name>A0A0D8XCQ5_DICVI</name>
<organism evidence="1 2">
    <name type="scientific">Dictyocaulus viviparus</name>
    <name type="common">Bovine lungworm</name>
    <dbReference type="NCBI Taxonomy" id="29172"/>
    <lineage>
        <taxon>Eukaryota</taxon>
        <taxon>Metazoa</taxon>
        <taxon>Ecdysozoa</taxon>
        <taxon>Nematoda</taxon>
        <taxon>Chromadorea</taxon>
        <taxon>Rhabditida</taxon>
        <taxon>Rhabditina</taxon>
        <taxon>Rhabditomorpha</taxon>
        <taxon>Strongyloidea</taxon>
        <taxon>Metastrongylidae</taxon>
        <taxon>Dictyocaulus</taxon>
    </lineage>
</organism>
<gene>
    <name evidence="1" type="ORF">DICVIV_13855</name>
</gene>
<evidence type="ECO:0000313" key="2">
    <source>
        <dbReference type="Proteomes" id="UP000053766"/>
    </source>
</evidence>
<dbReference type="Proteomes" id="UP000053766">
    <property type="component" value="Unassembled WGS sequence"/>
</dbReference>
<dbReference type="EMBL" id="KN717556">
    <property type="protein sequence ID" value="KJH40206.1"/>
    <property type="molecule type" value="Genomic_DNA"/>
</dbReference>
<protein>
    <submittedName>
        <fullName evidence="1">Uncharacterized protein</fullName>
    </submittedName>
</protein>
<keyword evidence="2" id="KW-1185">Reference proteome</keyword>
<sequence>MAAKEKNCYIIGDTVTNLCLMMAVGNNNCVAGDVPQEFMNLAGTLTTTNIILANWQNPMWQDVMNRALRSLSSRPFSSNFIRASIMAN</sequence>
<reference evidence="2" key="2">
    <citation type="journal article" date="2016" name="Sci. Rep.">
        <title>Dictyocaulus viviparus genome, variome and transcriptome elucidate lungworm biology and support future intervention.</title>
        <authorList>
            <person name="McNulty S.N."/>
            <person name="Strube C."/>
            <person name="Rosa B.A."/>
            <person name="Martin J.C."/>
            <person name="Tyagi R."/>
            <person name="Choi Y.J."/>
            <person name="Wang Q."/>
            <person name="Hallsworth Pepin K."/>
            <person name="Zhang X."/>
            <person name="Ozersky P."/>
            <person name="Wilson R.K."/>
            <person name="Sternberg P.W."/>
            <person name="Gasser R.B."/>
            <person name="Mitreva M."/>
        </authorList>
    </citation>
    <scope>NUCLEOTIDE SEQUENCE [LARGE SCALE GENOMIC DNA]</scope>
    <source>
        <strain evidence="2">HannoverDv2000</strain>
    </source>
</reference>
<proteinExistence type="predicted"/>